<evidence type="ECO:0008006" key="4">
    <source>
        <dbReference type="Google" id="ProtNLM"/>
    </source>
</evidence>
<name>A0A0N0XI65_9NEIS</name>
<dbReference type="PANTHER" id="PTHR40115:SF1">
    <property type="entry name" value="INNER MEMBRANE PROTEIN WITH PEPSY TM HELIX"/>
    <property type="match status" value="1"/>
</dbReference>
<evidence type="ECO:0000313" key="3">
    <source>
        <dbReference type="Proteomes" id="UP000037939"/>
    </source>
</evidence>
<evidence type="ECO:0000256" key="1">
    <source>
        <dbReference type="SAM" id="Phobius"/>
    </source>
</evidence>
<accession>A0A0N0XI65</accession>
<keyword evidence="1" id="KW-1133">Transmembrane helix</keyword>
<proteinExistence type="predicted"/>
<sequence length="219" mass="23913">MIAGLLEENHKGFLPDRLRKGSFLKWLKRVHAWLGLWGAALGLMFGVSGFLLNHRAQLKINAVTPVENTVQVALPDAARTDPKAFAEWFSGYTQLGGHARTRITPAKDVIWNNNPVKKPAEWQVTLAKPNFSLSATYTQGNQLVEVKRSETNFWGVITNLHKGVGAGVAWVLLVDTLAGALVTLCITGFLLWSRLHGPRLVALGLIGGAIAWGCWSVLA</sequence>
<dbReference type="EMBL" id="LAQT01000037">
    <property type="protein sequence ID" value="KPC49392.1"/>
    <property type="molecule type" value="Genomic_DNA"/>
</dbReference>
<feature type="transmembrane region" description="Helical" evidence="1">
    <location>
        <begin position="198"/>
        <end position="218"/>
    </location>
</feature>
<reference evidence="2 3" key="1">
    <citation type="submission" date="2015-07" db="EMBL/GenBank/DDBJ databases">
        <title>Draft genome sequence of the Amantichitinum ursilacus IGB-41, a new chitin-degrading bacterium.</title>
        <authorList>
            <person name="Kirstahler P."/>
            <person name="Guenther M."/>
            <person name="Grumaz C."/>
            <person name="Rupp S."/>
            <person name="Zibek S."/>
            <person name="Sohn K."/>
        </authorList>
    </citation>
    <scope>NUCLEOTIDE SEQUENCE [LARGE SCALE GENOMIC DNA]</scope>
    <source>
        <strain evidence="2 3">IGB-41</strain>
    </source>
</reference>
<dbReference type="RefSeq" id="WP_201782508.1">
    <property type="nucleotide sequence ID" value="NZ_LAQT01000037.1"/>
</dbReference>
<organism evidence="2 3">
    <name type="scientific">Amantichitinum ursilacus</name>
    <dbReference type="NCBI Taxonomy" id="857265"/>
    <lineage>
        <taxon>Bacteria</taxon>
        <taxon>Pseudomonadati</taxon>
        <taxon>Pseudomonadota</taxon>
        <taxon>Betaproteobacteria</taxon>
        <taxon>Neisseriales</taxon>
        <taxon>Chitinibacteraceae</taxon>
        <taxon>Amantichitinum</taxon>
    </lineage>
</organism>
<feature type="transmembrane region" description="Helical" evidence="1">
    <location>
        <begin position="168"/>
        <end position="192"/>
    </location>
</feature>
<dbReference type="Proteomes" id="UP000037939">
    <property type="component" value="Unassembled WGS sequence"/>
</dbReference>
<keyword evidence="1" id="KW-0472">Membrane</keyword>
<comment type="caution">
    <text evidence="2">The sequence shown here is derived from an EMBL/GenBank/DDBJ whole genome shotgun (WGS) entry which is preliminary data.</text>
</comment>
<dbReference type="STRING" id="857265.WG78_20895"/>
<dbReference type="InterPro" id="IPR032307">
    <property type="entry name" value="PepSY_TM-like_2"/>
</dbReference>
<protein>
    <recommendedName>
        <fullName evidence="4">PepSY-associated TM helix</fullName>
    </recommendedName>
</protein>
<dbReference type="AlphaFoldDB" id="A0A0N0XI65"/>
<keyword evidence="1" id="KW-0812">Transmembrane</keyword>
<feature type="transmembrane region" description="Helical" evidence="1">
    <location>
        <begin position="30"/>
        <end position="52"/>
    </location>
</feature>
<dbReference type="PANTHER" id="PTHR40115">
    <property type="entry name" value="INNER MEMBRANE PROTEIN WITH PEPSY TM HELIX"/>
    <property type="match status" value="1"/>
</dbReference>
<evidence type="ECO:0000313" key="2">
    <source>
        <dbReference type="EMBL" id="KPC49392.1"/>
    </source>
</evidence>
<gene>
    <name evidence="2" type="ORF">WG78_20895</name>
</gene>
<dbReference type="Pfam" id="PF16357">
    <property type="entry name" value="PepSY_TM_like_2"/>
    <property type="match status" value="1"/>
</dbReference>
<keyword evidence="3" id="KW-1185">Reference proteome</keyword>